<proteinExistence type="predicted"/>
<evidence type="ECO:0000313" key="1">
    <source>
        <dbReference type="EMBL" id="RNM30317.1"/>
    </source>
</evidence>
<organism evidence="1 2">
    <name type="scientific">Absicoccus porci</name>
    <dbReference type="NCBI Taxonomy" id="2486576"/>
    <lineage>
        <taxon>Bacteria</taxon>
        <taxon>Bacillati</taxon>
        <taxon>Bacillota</taxon>
        <taxon>Erysipelotrichia</taxon>
        <taxon>Erysipelotrichales</taxon>
        <taxon>Erysipelotrichaceae</taxon>
        <taxon>Absicoccus</taxon>
    </lineage>
</organism>
<evidence type="ECO:0000313" key="2">
    <source>
        <dbReference type="Proteomes" id="UP000276568"/>
    </source>
</evidence>
<keyword evidence="2" id="KW-1185">Reference proteome</keyword>
<dbReference type="EMBL" id="RJQC01000002">
    <property type="protein sequence ID" value="RNM30317.1"/>
    <property type="molecule type" value="Genomic_DNA"/>
</dbReference>
<sequence length="63" mass="7829">MNRFELSDKQMFANFSTFFFRYQKKSIVIAYNKLYTKKLEHAINQIKEKQRKPKKLFFLPCFR</sequence>
<name>A0A3N0I078_9FIRM</name>
<accession>A0A3N0I078</accession>
<protein>
    <submittedName>
        <fullName evidence="1">Uncharacterized protein</fullName>
    </submittedName>
</protein>
<comment type="caution">
    <text evidence="1">The sequence shown here is derived from an EMBL/GenBank/DDBJ whole genome shotgun (WGS) entry which is preliminary data.</text>
</comment>
<dbReference type="Proteomes" id="UP000276568">
    <property type="component" value="Unassembled WGS sequence"/>
</dbReference>
<gene>
    <name evidence="1" type="ORF">EDX97_05855</name>
</gene>
<dbReference type="AlphaFoldDB" id="A0A3N0I078"/>
<reference evidence="1 2" key="1">
    <citation type="submission" date="2018-11" db="EMBL/GenBank/DDBJ databases">
        <title>Clostridium sp. nov., a member of the family Erysipelotrichaceae isolated from pig faeces.</title>
        <authorList>
            <person name="Chang Y.-H."/>
        </authorList>
    </citation>
    <scope>NUCLEOTIDE SEQUENCE [LARGE SCALE GENOMIC DNA]</scope>
    <source>
        <strain evidence="1 2">YH-panp20</strain>
    </source>
</reference>